<accession>A0ABS8YEI4</accession>
<dbReference type="SMART" id="SM00342">
    <property type="entry name" value="HTH_ARAC"/>
    <property type="match status" value="1"/>
</dbReference>
<organism evidence="5 6">
    <name type="scientific">Paenibacillus profundus</name>
    <dbReference type="NCBI Taxonomy" id="1173085"/>
    <lineage>
        <taxon>Bacteria</taxon>
        <taxon>Bacillati</taxon>
        <taxon>Bacillota</taxon>
        <taxon>Bacilli</taxon>
        <taxon>Bacillales</taxon>
        <taxon>Paenibacillaceae</taxon>
        <taxon>Paenibacillus</taxon>
    </lineage>
</organism>
<name>A0ABS8YEI4_9BACL</name>
<dbReference type="Gene3D" id="1.10.10.60">
    <property type="entry name" value="Homeodomain-like"/>
    <property type="match status" value="2"/>
</dbReference>
<dbReference type="InterPro" id="IPR009057">
    <property type="entry name" value="Homeodomain-like_sf"/>
</dbReference>
<dbReference type="Pfam" id="PF02311">
    <property type="entry name" value="AraC_binding"/>
    <property type="match status" value="1"/>
</dbReference>
<keyword evidence="6" id="KW-1185">Reference proteome</keyword>
<dbReference type="EMBL" id="JAJNBZ010000003">
    <property type="protein sequence ID" value="MCE5168750.1"/>
    <property type="molecule type" value="Genomic_DNA"/>
</dbReference>
<dbReference type="PRINTS" id="PR00032">
    <property type="entry name" value="HTHARAC"/>
</dbReference>
<dbReference type="PANTHER" id="PTHR43280:SF28">
    <property type="entry name" value="HTH-TYPE TRANSCRIPTIONAL ACTIVATOR RHAS"/>
    <property type="match status" value="1"/>
</dbReference>
<evidence type="ECO:0000259" key="4">
    <source>
        <dbReference type="PROSITE" id="PS01124"/>
    </source>
</evidence>
<keyword evidence="2" id="KW-0238">DNA-binding</keyword>
<keyword evidence="3" id="KW-0804">Transcription</keyword>
<dbReference type="InterPro" id="IPR003313">
    <property type="entry name" value="AraC-bd"/>
</dbReference>
<dbReference type="InterPro" id="IPR014710">
    <property type="entry name" value="RmlC-like_jellyroll"/>
</dbReference>
<dbReference type="PROSITE" id="PS01124">
    <property type="entry name" value="HTH_ARAC_FAMILY_2"/>
    <property type="match status" value="1"/>
</dbReference>
<dbReference type="SUPFAM" id="SSF51215">
    <property type="entry name" value="Regulatory protein AraC"/>
    <property type="match status" value="1"/>
</dbReference>
<evidence type="ECO:0000313" key="5">
    <source>
        <dbReference type="EMBL" id="MCE5168750.1"/>
    </source>
</evidence>
<gene>
    <name evidence="5" type="ORF">LQV63_05415</name>
</gene>
<dbReference type="InterPro" id="IPR018060">
    <property type="entry name" value="HTH_AraC"/>
</dbReference>
<dbReference type="PROSITE" id="PS00041">
    <property type="entry name" value="HTH_ARAC_FAMILY_1"/>
    <property type="match status" value="1"/>
</dbReference>
<dbReference type="Gene3D" id="2.60.120.10">
    <property type="entry name" value="Jelly Rolls"/>
    <property type="match status" value="1"/>
</dbReference>
<sequence>MNMSHDVRRDKGPSRTTNDVIVFHSEQELEAHLPCKMYKLDQSTGSIWDHTHDYIQIWYVLKGEFKHTINHRTYNMVKGNLFVIPPFAVHRVEMIPGQDMEVIGCEFLPHFINERFEKADWSKDCFDFSYLEQFLIDEEQITPKVVLTGEADMEVSRLLEEMLAEYRQSKRYFELVLKANLLKLLSVIIREYTKLADKPSEEDDRVEKYRDLMTTVTEYIHVHFAEELRLERLCRQFNLSKTYFCYLFKRFTGKTFNDYLIDFRVRKAAEWLVETDMSVTEICFGVGFNDLAYFSRMFKRHTGVSPSQYKKKAPPINGLSQP</sequence>
<dbReference type="InterPro" id="IPR037923">
    <property type="entry name" value="HTH-like"/>
</dbReference>
<comment type="caution">
    <text evidence="5">The sequence shown here is derived from an EMBL/GenBank/DDBJ whole genome shotgun (WGS) entry which is preliminary data.</text>
</comment>
<protein>
    <submittedName>
        <fullName evidence="5">AraC family transcriptional regulator</fullName>
    </submittedName>
</protein>
<dbReference type="SUPFAM" id="SSF46689">
    <property type="entry name" value="Homeodomain-like"/>
    <property type="match status" value="2"/>
</dbReference>
<dbReference type="Pfam" id="PF12833">
    <property type="entry name" value="HTH_18"/>
    <property type="match status" value="1"/>
</dbReference>
<proteinExistence type="predicted"/>
<dbReference type="InterPro" id="IPR018062">
    <property type="entry name" value="HTH_AraC-typ_CS"/>
</dbReference>
<evidence type="ECO:0000256" key="2">
    <source>
        <dbReference type="ARBA" id="ARBA00023125"/>
    </source>
</evidence>
<dbReference type="PANTHER" id="PTHR43280">
    <property type="entry name" value="ARAC-FAMILY TRANSCRIPTIONAL REGULATOR"/>
    <property type="match status" value="1"/>
</dbReference>
<feature type="domain" description="HTH araC/xylS-type" evidence="4">
    <location>
        <begin position="214"/>
        <end position="312"/>
    </location>
</feature>
<evidence type="ECO:0000256" key="1">
    <source>
        <dbReference type="ARBA" id="ARBA00023015"/>
    </source>
</evidence>
<reference evidence="5 6" key="1">
    <citation type="submission" date="2021-11" db="EMBL/GenBank/DDBJ databases">
        <title>Draft genome sequence of Paenibacillus profundus YoMME, a new Gram-positive bacteria with exoelectrogenic properties.</title>
        <authorList>
            <person name="Hubenova Y."/>
            <person name="Hubenova E."/>
            <person name="Manasiev Y."/>
            <person name="Peykov S."/>
            <person name="Mitov M."/>
        </authorList>
    </citation>
    <scope>NUCLEOTIDE SEQUENCE [LARGE SCALE GENOMIC DNA]</scope>
    <source>
        <strain evidence="5 6">YoMME</strain>
    </source>
</reference>
<evidence type="ECO:0000313" key="6">
    <source>
        <dbReference type="Proteomes" id="UP001199916"/>
    </source>
</evidence>
<dbReference type="Proteomes" id="UP001199916">
    <property type="component" value="Unassembled WGS sequence"/>
</dbReference>
<dbReference type="InterPro" id="IPR020449">
    <property type="entry name" value="Tscrpt_reg_AraC-type_HTH"/>
</dbReference>
<evidence type="ECO:0000256" key="3">
    <source>
        <dbReference type="ARBA" id="ARBA00023163"/>
    </source>
</evidence>
<keyword evidence="1" id="KW-0805">Transcription regulation</keyword>